<sequence length="358" mass="38817">MLGEVTAEVLGAAENQHARNGLLGQNAMVIETTLPDWLPHLEGTIVDGELLRGWALSEVWRIRLNGATRKSVIAKRGVGELAGEARRYHELVVPLGIPAPRLLAEGGSGVIVLEDVGGEDLEARPTAEGYEEAVRVLARMRAESALRLASDPALAAGLRRSTADLVAVAARADAAMTALRPDLAGALDDPVRAMTGCLEQLSSEPETIVHGDFQAKNLLHTPGGGIVTIDWSDAYVHPHLGDLYLLLREGRKQGRIDGVRMEALPELFAHEAGTDPQAVTDQLVTGGLCWTMNALRWVVETGVHAVPVSREWIDELVTDLRELTSVINGRSRPQRGVPGRQQPRRRRSHRLGGVDERR</sequence>
<keyword evidence="4" id="KW-1185">Reference proteome</keyword>
<evidence type="ECO:0000313" key="3">
    <source>
        <dbReference type="EMBL" id="RKN41043.1"/>
    </source>
</evidence>
<dbReference type="InterPro" id="IPR011009">
    <property type="entry name" value="Kinase-like_dom_sf"/>
</dbReference>
<dbReference type="Pfam" id="PF01636">
    <property type="entry name" value="APH"/>
    <property type="match status" value="1"/>
</dbReference>
<gene>
    <name evidence="3" type="ORF">D7223_25185</name>
</gene>
<evidence type="ECO:0000256" key="1">
    <source>
        <dbReference type="SAM" id="MobiDB-lite"/>
    </source>
</evidence>
<organism evidence="3 4">
    <name type="scientific">Micromonospora endolithica</name>
    <dbReference type="NCBI Taxonomy" id="230091"/>
    <lineage>
        <taxon>Bacteria</taxon>
        <taxon>Bacillati</taxon>
        <taxon>Actinomycetota</taxon>
        <taxon>Actinomycetes</taxon>
        <taxon>Micromonosporales</taxon>
        <taxon>Micromonosporaceae</taxon>
        <taxon>Micromonospora</taxon>
    </lineage>
</organism>
<dbReference type="EMBL" id="RBAK01000012">
    <property type="protein sequence ID" value="RKN41043.1"/>
    <property type="molecule type" value="Genomic_DNA"/>
</dbReference>
<dbReference type="Proteomes" id="UP000281726">
    <property type="component" value="Unassembled WGS sequence"/>
</dbReference>
<dbReference type="SUPFAM" id="SSF56112">
    <property type="entry name" value="Protein kinase-like (PK-like)"/>
    <property type="match status" value="1"/>
</dbReference>
<evidence type="ECO:0000313" key="4">
    <source>
        <dbReference type="Proteomes" id="UP000281726"/>
    </source>
</evidence>
<accession>A0A3A9YYI1</accession>
<protein>
    <recommendedName>
        <fullName evidence="2">Aminoglycoside phosphotransferase domain-containing protein</fullName>
    </recommendedName>
</protein>
<evidence type="ECO:0000259" key="2">
    <source>
        <dbReference type="Pfam" id="PF01636"/>
    </source>
</evidence>
<feature type="compositionally biased region" description="Low complexity" evidence="1">
    <location>
        <begin position="329"/>
        <end position="341"/>
    </location>
</feature>
<dbReference type="Gene3D" id="3.90.1200.10">
    <property type="match status" value="1"/>
</dbReference>
<dbReference type="InterPro" id="IPR002575">
    <property type="entry name" value="Aminoglycoside_PTrfase"/>
</dbReference>
<dbReference type="AlphaFoldDB" id="A0A3A9YYI1"/>
<feature type="domain" description="Aminoglycoside phosphotransferase" evidence="2">
    <location>
        <begin position="79"/>
        <end position="251"/>
    </location>
</feature>
<name>A0A3A9YYI1_9ACTN</name>
<comment type="caution">
    <text evidence="3">The sequence shown here is derived from an EMBL/GenBank/DDBJ whole genome shotgun (WGS) entry which is preliminary data.</text>
</comment>
<proteinExistence type="predicted"/>
<reference evidence="3 4" key="1">
    <citation type="journal article" date="2004" name="Syst. Appl. Microbiol.">
        <title>Cryptoendolithic actinomycetes from antarctic sandstone rock samples: Micromonospora endolithica sp. nov. and two isolates related to Micromonospora coerulea Jensen 1932.</title>
        <authorList>
            <person name="Hirsch P."/>
            <person name="Mevs U."/>
            <person name="Kroppenstedt R.M."/>
            <person name="Schumann P."/>
            <person name="Stackebrandt E."/>
        </authorList>
    </citation>
    <scope>NUCLEOTIDE SEQUENCE [LARGE SCALE GENOMIC DNA]</scope>
    <source>
        <strain evidence="3 4">JCM 12677</strain>
    </source>
</reference>
<feature type="region of interest" description="Disordered" evidence="1">
    <location>
        <begin position="327"/>
        <end position="358"/>
    </location>
</feature>